<accession>A0A4P6UV24</accession>
<dbReference type="InterPro" id="IPR052920">
    <property type="entry name" value="DNA-binding_regulatory"/>
</dbReference>
<dbReference type="KEGG" id="uth:DKZ56_07760"/>
<dbReference type="Pfam" id="PF00561">
    <property type="entry name" value="Abhydrolase_1"/>
    <property type="match status" value="1"/>
</dbReference>
<name>A0A4P6UV24_9BACL</name>
<evidence type="ECO:0000313" key="3">
    <source>
        <dbReference type="Proteomes" id="UP000291151"/>
    </source>
</evidence>
<dbReference type="PANTHER" id="PTHR43358">
    <property type="entry name" value="ALPHA/BETA-HYDROLASE"/>
    <property type="match status" value="1"/>
</dbReference>
<dbReference type="RefSeq" id="WP_208649465.1">
    <property type="nucleotide sequence ID" value="NZ_CP036528.1"/>
</dbReference>
<dbReference type="Proteomes" id="UP000291151">
    <property type="component" value="Chromosome"/>
</dbReference>
<dbReference type="GO" id="GO:0016787">
    <property type="term" value="F:hydrolase activity"/>
    <property type="evidence" value="ECO:0007669"/>
    <property type="project" value="UniProtKB-KW"/>
</dbReference>
<proteinExistence type="predicted"/>
<protein>
    <submittedName>
        <fullName evidence="2">Alpha/beta hydrolase</fullName>
    </submittedName>
</protein>
<keyword evidence="2" id="KW-0378">Hydrolase</keyword>
<dbReference type="Gene3D" id="3.40.50.1820">
    <property type="entry name" value="alpha/beta hydrolase"/>
    <property type="match status" value="1"/>
</dbReference>
<keyword evidence="3" id="KW-1185">Reference proteome</keyword>
<evidence type="ECO:0000259" key="1">
    <source>
        <dbReference type="Pfam" id="PF00561"/>
    </source>
</evidence>
<dbReference type="AlphaFoldDB" id="A0A4P6UV24"/>
<dbReference type="InterPro" id="IPR000073">
    <property type="entry name" value="AB_hydrolase_1"/>
</dbReference>
<organism evidence="2 3">
    <name type="scientific">Ureibacillus thermophilus</name>
    <dbReference type="NCBI Taxonomy" id="367743"/>
    <lineage>
        <taxon>Bacteria</taxon>
        <taxon>Bacillati</taxon>
        <taxon>Bacillota</taxon>
        <taxon>Bacilli</taxon>
        <taxon>Bacillales</taxon>
        <taxon>Caryophanaceae</taxon>
        <taxon>Ureibacillus</taxon>
    </lineage>
</organism>
<dbReference type="EMBL" id="CP036528">
    <property type="protein sequence ID" value="QBK25768.1"/>
    <property type="molecule type" value="Genomic_DNA"/>
</dbReference>
<dbReference type="SUPFAM" id="SSF53474">
    <property type="entry name" value="alpha/beta-Hydrolases"/>
    <property type="match status" value="1"/>
</dbReference>
<gene>
    <name evidence="2" type="ORF">DKZ56_07760</name>
</gene>
<dbReference type="InterPro" id="IPR029058">
    <property type="entry name" value="AB_hydrolase_fold"/>
</dbReference>
<sequence length="315" mass="36431">MKKKKRKILWFSTIITTIASVLTTVFGFALTNLLMYIKKKDDDFILDRELKANRFDENWFNSIKKDEFTIDSPNGYPINGIFLQPCPTKNTVIICHGVTENKINSIKYARMFERLGFNSFVYDHRRHGESGGKTTSYGYYEKFDLAAVVKTVRAVIGEEAILGIHGESMGAATMLLYAGSIGNHVDFYISDCAFSDFEELLRYIVKNSTRISPNIPIQLADFFLRFRDGYRFKNVAPIEAVKNIEKPVLFIHSIPDAFIPCKMTEEMYELKKGPKQLKLFERGAHAQSFNENPVEYEETVREFLQEYVLKERERI</sequence>
<evidence type="ECO:0000313" key="2">
    <source>
        <dbReference type="EMBL" id="QBK25768.1"/>
    </source>
</evidence>
<dbReference type="PANTHER" id="PTHR43358:SF5">
    <property type="entry name" value="EXPORTED PROTEIN"/>
    <property type="match status" value="1"/>
</dbReference>
<feature type="domain" description="AB hydrolase-1" evidence="1">
    <location>
        <begin position="90"/>
        <end position="207"/>
    </location>
</feature>
<reference evidence="2 3" key="1">
    <citation type="submission" date="2019-02" db="EMBL/GenBank/DDBJ databases">
        <title>Ureibacillus thermophilus.</title>
        <authorList>
            <person name="Sunny J.S."/>
            <person name="Natarajan A."/>
            <person name="Saleena L.M."/>
        </authorList>
    </citation>
    <scope>NUCLEOTIDE SEQUENCE [LARGE SCALE GENOMIC DNA]</scope>
    <source>
        <strain evidence="2 3">LM102</strain>
    </source>
</reference>